<name>A0A1G7F436_9PROT</name>
<dbReference type="SUPFAM" id="SSF52402">
    <property type="entry name" value="Adenine nucleotide alpha hydrolases-like"/>
    <property type="match status" value="2"/>
</dbReference>
<evidence type="ECO:0000256" key="1">
    <source>
        <dbReference type="ARBA" id="ARBA00008791"/>
    </source>
</evidence>
<protein>
    <submittedName>
        <fullName evidence="3">Nucleotide-binding universal stress protein, UspA family</fullName>
    </submittedName>
</protein>
<dbReference type="PANTHER" id="PTHR46268">
    <property type="entry name" value="STRESS RESPONSE PROTEIN NHAX"/>
    <property type="match status" value="1"/>
</dbReference>
<gene>
    <name evidence="3" type="ORF">SAMN05421720_110105</name>
</gene>
<sequence length="279" mass="30406">MTLKDILVHVDGSHHCRARLEAAAHLATRHEARLTGLFVRTAPHVPQFVMSQLGPEVAQAQRQFANEGAATARALFEDVMAGFTIANEFRAPEGELMDMLVLHARYSDLVVVGQYDRHDDNMAEERDAADHVIMDSGRPVLVIPYAGHHNTIGETVMVAWNASREATRTVSDALPILRLAKEVRVLAVNPRRNGVNGHGDIPGADIAAHLARHGVNATAEHVVARDVDAGNMLLSRASDEGVDLLVMGAYGRSRLRELVLGGATWHILHHMTVPVLMGH</sequence>
<keyword evidence="4" id="KW-1185">Reference proteome</keyword>
<evidence type="ECO:0000313" key="4">
    <source>
        <dbReference type="Proteomes" id="UP000199412"/>
    </source>
</evidence>
<dbReference type="Pfam" id="PF00582">
    <property type="entry name" value="Usp"/>
    <property type="match status" value="1"/>
</dbReference>
<dbReference type="OrthoDB" id="9804721at2"/>
<dbReference type="RefSeq" id="WP_092787135.1">
    <property type="nucleotide sequence ID" value="NZ_FNAP01000010.1"/>
</dbReference>
<evidence type="ECO:0000313" key="3">
    <source>
        <dbReference type="EMBL" id="SDE70669.1"/>
    </source>
</evidence>
<dbReference type="EMBL" id="FNAP01000010">
    <property type="protein sequence ID" value="SDE70669.1"/>
    <property type="molecule type" value="Genomic_DNA"/>
</dbReference>
<dbReference type="STRING" id="69960.SAMN05421720_110105"/>
<dbReference type="InterPro" id="IPR006016">
    <property type="entry name" value="UspA"/>
</dbReference>
<proteinExistence type="inferred from homology"/>
<comment type="similarity">
    <text evidence="1">Belongs to the universal stress protein A family.</text>
</comment>
<organism evidence="3 4">
    <name type="scientific">Rhodospira trueperi</name>
    <dbReference type="NCBI Taxonomy" id="69960"/>
    <lineage>
        <taxon>Bacteria</taxon>
        <taxon>Pseudomonadati</taxon>
        <taxon>Pseudomonadota</taxon>
        <taxon>Alphaproteobacteria</taxon>
        <taxon>Rhodospirillales</taxon>
        <taxon>Rhodospirillaceae</taxon>
        <taxon>Rhodospira</taxon>
    </lineage>
</organism>
<dbReference type="Gene3D" id="3.40.50.12370">
    <property type="match status" value="1"/>
</dbReference>
<dbReference type="PRINTS" id="PR01438">
    <property type="entry name" value="UNVRSLSTRESS"/>
</dbReference>
<accession>A0A1G7F436</accession>
<dbReference type="AlphaFoldDB" id="A0A1G7F436"/>
<dbReference type="Proteomes" id="UP000199412">
    <property type="component" value="Unassembled WGS sequence"/>
</dbReference>
<dbReference type="CDD" id="cd00293">
    <property type="entry name" value="USP-like"/>
    <property type="match status" value="1"/>
</dbReference>
<reference evidence="3 4" key="1">
    <citation type="submission" date="2016-10" db="EMBL/GenBank/DDBJ databases">
        <authorList>
            <person name="de Groot N.N."/>
        </authorList>
    </citation>
    <scope>NUCLEOTIDE SEQUENCE [LARGE SCALE GENOMIC DNA]</scope>
    <source>
        <strain evidence="3 4">ATCC 700224</strain>
    </source>
</reference>
<feature type="domain" description="UspA" evidence="2">
    <location>
        <begin position="156"/>
        <end position="277"/>
    </location>
</feature>
<dbReference type="InterPro" id="IPR006015">
    <property type="entry name" value="Universal_stress_UspA"/>
</dbReference>
<dbReference type="PANTHER" id="PTHR46268:SF15">
    <property type="entry name" value="UNIVERSAL STRESS PROTEIN HP_0031"/>
    <property type="match status" value="1"/>
</dbReference>
<evidence type="ECO:0000259" key="2">
    <source>
        <dbReference type="Pfam" id="PF00582"/>
    </source>
</evidence>